<organism evidence="3 4">
    <name type="scientific">Thalassobacillus hwangdonensis</name>
    <dbReference type="NCBI Taxonomy" id="546108"/>
    <lineage>
        <taxon>Bacteria</taxon>
        <taxon>Bacillati</taxon>
        <taxon>Bacillota</taxon>
        <taxon>Bacilli</taxon>
        <taxon>Bacillales</taxon>
        <taxon>Bacillaceae</taxon>
        <taxon>Thalassobacillus</taxon>
    </lineage>
</organism>
<evidence type="ECO:0000313" key="4">
    <source>
        <dbReference type="Proteomes" id="UP001596990"/>
    </source>
</evidence>
<proteinExistence type="predicted"/>
<reference evidence="4" key="1">
    <citation type="journal article" date="2019" name="Int. J. Syst. Evol. Microbiol.">
        <title>The Global Catalogue of Microorganisms (GCM) 10K type strain sequencing project: providing services to taxonomists for standard genome sequencing and annotation.</title>
        <authorList>
            <consortium name="The Broad Institute Genomics Platform"/>
            <consortium name="The Broad Institute Genome Sequencing Center for Infectious Disease"/>
            <person name="Wu L."/>
            <person name="Ma J."/>
        </authorList>
    </citation>
    <scope>NUCLEOTIDE SEQUENCE [LARGE SCALE GENOMIC DNA]</scope>
    <source>
        <strain evidence="4">CCUG 56607</strain>
    </source>
</reference>
<name>A0ABW3L1T9_9BACI</name>
<feature type="compositionally biased region" description="Low complexity" evidence="1">
    <location>
        <begin position="79"/>
        <end position="97"/>
    </location>
</feature>
<accession>A0ABW3L1T9</accession>
<protein>
    <submittedName>
        <fullName evidence="3">Choice-of-anchor J domain-containing protein</fullName>
    </submittedName>
</protein>
<dbReference type="Proteomes" id="UP001596990">
    <property type="component" value="Unassembled WGS sequence"/>
</dbReference>
<feature type="region of interest" description="Disordered" evidence="1">
    <location>
        <begin position="50"/>
        <end position="99"/>
    </location>
</feature>
<sequence>MNKKFTALLSTAALTVSLFAPAATSSVDASSKYQNFDIERYGDTLSIDPYLDHQSKDPEFQRKAKEEIKENSSGVSFGEEASSSNEAGSNSETSAAEGETKQFLTRDLAFKEFTLQSLGEHAEVWVANDLSFPEGDPRDPHVVTKEQADKLAAEFDNNIYDKTTEFFGSPDSLDGSNAQLEDLGIVPEGYYSGEGDNVILLIDNVQDENYADPTYPFFVAGFFWQTLENYMDRNIVTIDSADWETRLESTFYSTTMHELQHLIHADNDGDETSWLNEGMSTFSEYLGGYGIDEGSISFLLDHPENSLTNWDEHQSAETGPETIADYGLVQLFTLYNYEQFGQELIRYVAKSELNSIESFEDAYDHFGIDKSFNEVYRDFSTALAIDDDKFKGGIYGFQNADLRDFDPDGDGEPRGKTVDFEKAKEYEKDGVPAWGTDFKVFDFEKNAKIKDFNFNGIDFQPVPWETVQDPLGSDNQVYWGSEGDELDNNMIFKADLTNVDAATLKFDNYIDIEESWDYGVVQVSTDNGMTWNSLENENTRSDVVEEGYPKIKDNVPGFTGHYEDWQQETFDLSAYAGQEVHISFRYLTDWGYNDTGWFVDNIEVPEIGLSYDGSSMDAFQSKDELLENYVEYGVTFINEKKNGKHRVLHVDPFNVTEEDALQLKQLFKSGKTYMNTYYAAPQDSLNPVPFEYDIDFKEKGPKKKK</sequence>
<evidence type="ECO:0000256" key="1">
    <source>
        <dbReference type="SAM" id="MobiDB-lite"/>
    </source>
</evidence>
<evidence type="ECO:0000313" key="3">
    <source>
        <dbReference type="EMBL" id="MFD1020017.1"/>
    </source>
</evidence>
<dbReference type="EMBL" id="JBHTKL010000005">
    <property type="protein sequence ID" value="MFD1020017.1"/>
    <property type="molecule type" value="Genomic_DNA"/>
</dbReference>
<dbReference type="RefSeq" id="WP_386060876.1">
    <property type="nucleotide sequence ID" value="NZ_JBHTKL010000005.1"/>
</dbReference>
<feature type="signal peptide" evidence="2">
    <location>
        <begin position="1"/>
        <end position="22"/>
    </location>
</feature>
<feature type="chain" id="PRO_5047305101" evidence="2">
    <location>
        <begin position="23"/>
        <end position="705"/>
    </location>
</feature>
<gene>
    <name evidence="3" type="ORF">ACFQ2J_12595</name>
</gene>
<evidence type="ECO:0000256" key="2">
    <source>
        <dbReference type="SAM" id="SignalP"/>
    </source>
</evidence>
<dbReference type="NCBIfam" id="NF038128">
    <property type="entry name" value="choice_anch_J"/>
    <property type="match status" value="1"/>
</dbReference>
<keyword evidence="4" id="KW-1185">Reference proteome</keyword>
<comment type="caution">
    <text evidence="3">The sequence shown here is derived from an EMBL/GenBank/DDBJ whole genome shotgun (WGS) entry which is preliminary data.</text>
</comment>
<dbReference type="Pfam" id="PF20773">
    <property type="entry name" value="InhA-like_MAM"/>
    <property type="match status" value="1"/>
</dbReference>
<keyword evidence="2" id="KW-0732">Signal</keyword>
<dbReference type="Gene3D" id="2.60.120.260">
    <property type="entry name" value="Galactose-binding domain-like"/>
    <property type="match status" value="1"/>
</dbReference>
<feature type="compositionally biased region" description="Basic and acidic residues" evidence="1">
    <location>
        <begin position="50"/>
        <end position="70"/>
    </location>
</feature>